<gene>
    <name evidence="2" type="ORF">S01H4_43259</name>
</gene>
<evidence type="ECO:0000313" key="2">
    <source>
        <dbReference type="EMBL" id="GAG97470.1"/>
    </source>
</evidence>
<reference evidence="2" key="1">
    <citation type="journal article" date="2014" name="Front. Microbiol.">
        <title>High frequency of phylogenetically diverse reductive dehalogenase-homologous genes in deep subseafloor sedimentary metagenomes.</title>
        <authorList>
            <person name="Kawai M."/>
            <person name="Futagami T."/>
            <person name="Toyoda A."/>
            <person name="Takaki Y."/>
            <person name="Nishi S."/>
            <person name="Hori S."/>
            <person name="Arai W."/>
            <person name="Tsubouchi T."/>
            <person name="Morono Y."/>
            <person name="Uchiyama I."/>
            <person name="Ito T."/>
            <person name="Fujiyama A."/>
            <person name="Inagaki F."/>
            <person name="Takami H."/>
        </authorList>
    </citation>
    <scope>NUCLEOTIDE SEQUENCE</scope>
    <source>
        <strain evidence="2">Expedition CK06-06</strain>
    </source>
</reference>
<keyword evidence="1" id="KW-0812">Transmembrane</keyword>
<comment type="caution">
    <text evidence="2">The sequence shown here is derived from an EMBL/GenBank/DDBJ whole genome shotgun (WGS) entry which is preliminary data.</text>
</comment>
<proteinExistence type="predicted"/>
<dbReference type="EMBL" id="BART01023847">
    <property type="protein sequence ID" value="GAG97470.1"/>
    <property type="molecule type" value="Genomic_DNA"/>
</dbReference>
<keyword evidence="1" id="KW-1133">Transmembrane helix</keyword>
<accession>X1BR10</accession>
<evidence type="ECO:0000256" key="1">
    <source>
        <dbReference type="SAM" id="Phobius"/>
    </source>
</evidence>
<name>X1BR10_9ZZZZ</name>
<organism evidence="2">
    <name type="scientific">marine sediment metagenome</name>
    <dbReference type="NCBI Taxonomy" id="412755"/>
    <lineage>
        <taxon>unclassified sequences</taxon>
        <taxon>metagenomes</taxon>
        <taxon>ecological metagenomes</taxon>
    </lineage>
</organism>
<feature type="non-terminal residue" evidence="2">
    <location>
        <position position="1"/>
    </location>
</feature>
<keyword evidence="1" id="KW-0472">Membrane</keyword>
<dbReference type="AlphaFoldDB" id="X1BR10"/>
<protein>
    <submittedName>
        <fullName evidence="2">Uncharacterized protein</fullName>
    </submittedName>
</protein>
<sequence length="57" mass="6608">FDFFAYAYTQGNAPLALGYHRFALSGRVLIIGIFNVFTEYLPYQSRNLLILKEIFTI</sequence>
<feature type="transmembrane region" description="Helical" evidence="1">
    <location>
        <begin position="22"/>
        <end position="43"/>
    </location>
</feature>